<evidence type="ECO:0008006" key="4">
    <source>
        <dbReference type="Google" id="ProtNLM"/>
    </source>
</evidence>
<evidence type="ECO:0000313" key="2">
    <source>
        <dbReference type="EMBL" id="MCY1082376.1"/>
    </source>
</evidence>
<evidence type="ECO:0000313" key="3">
    <source>
        <dbReference type="Proteomes" id="UP001207654"/>
    </source>
</evidence>
<keyword evidence="1" id="KW-0732">Signal</keyword>
<dbReference type="RefSeq" id="WP_267540948.1">
    <property type="nucleotide sequence ID" value="NZ_JAPNKA010000001.1"/>
</dbReference>
<accession>A0ABT4ALC5</accession>
<name>A0ABT4ALC5_9BACT</name>
<gene>
    <name evidence="2" type="ORF">OV287_48820</name>
</gene>
<proteinExistence type="predicted"/>
<keyword evidence="3" id="KW-1185">Reference proteome</keyword>
<protein>
    <recommendedName>
        <fullName evidence="4">Lipoprotein</fullName>
    </recommendedName>
</protein>
<dbReference type="EMBL" id="JAPNKA010000001">
    <property type="protein sequence ID" value="MCY1082376.1"/>
    <property type="molecule type" value="Genomic_DNA"/>
</dbReference>
<reference evidence="2 3" key="1">
    <citation type="submission" date="2022-11" db="EMBL/GenBank/DDBJ databases">
        <title>Minimal conservation of predation-associated metabolite biosynthetic gene clusters underscores biosynthetic potential of Myxococcota including descriptions for ten novel species: Archangium lansinium sp. nov., Myxococcus landrumus sp. nov., Nannocystis bai.</title>
        <authorList>
            <person name="Ahearne A."/>
            <person name="Stevens C."/>
            <person name="Phillips K."/>
        </authorList>
    </citation>
    <scope>NUCLEOTIDE SEQUENCE [LARGE SCALE GENOMIC DNA]</scope>
    <source>
        <strain evidence="2 3">MIWBW</strain>
    </source>
</reference>
<dbReference type="PROSITE" id="PS51257">
    <property type="entry name" value="PROKAR_LIPOPROTEIN"/>
    <property type="match status" value="1"/>
</dbReference>
<feature type="chain" id="PRO_5045485502" description="Lipoprotein" evidence="1">
    <location>
        <begin position="27"/>
        <end position="188"/>
    </location>
</feature>
<comment type="caution">
    <text evidence="2">The sequence shown here is derived from an EMBL/GenBank/DDBJ whole genome shotgun (WGS) entry which is preliminary data.</text>
</comment>
<dbReference type="Proteomes" id="UP001207654">
    <property type="component" value="Unassembled WGS sequence"/>
</dbReference>
<sequence>MKKLGTSVVSAAACAFLLGACGPALEGEPLEGEAPVTPAAAKPETGETIDPAAAEISQSETVHQQALLGDLGTRIGSPLATYANIATTSNQWSVSCNGGSSRDISYVWTVPETGSYSFGTSGSNFDTVLQIRHLSSTSSIMGCNDDYGSGLQSRITLSGLVKGVKLLIIIEGYAGEYGNYARLNIIKN</sequence>
<evidence type="ECO:0000256" key="1">
    <source>
        <dbReference type="SAM" id="SignalP"/>
    </source>
</evidence>
<feature type="signal peptide" evidence="1">
    <location>
        <begin position="1"/>
        <end position="26"/>
    </location>
</feature>
<organism evidence="2 3">
    <name type="scientific">Archangium lansingense</name>
    <dbReference type="NCBI Taxonomy" id="2995310"/>
    <lineage>
        <taxon>Bacteria</taxon>
        <taxon>Pseudomonadati</taxon>
        <taxon>Myxococcota</taxon>
        <taxon>Myxococcia</taxon>
        <taxon>Myxococcales</taxon>
        <taxon>Cystobacterineae</taxon>
        <taxon>Archangiaceae</taxon>
        <taxon>Archangium</taxon>
    </lineage>
</organism>